<dbReference type="Pfam" id="PF13787">
    <property type="entry name" value="HXXEE"/>
    <property type="match status" value="1"/>
</dbReference>
<feature type="transmembrane region" description="Helical" evidence="1">
    <location>
        <begin position="135"/>
        <end position="152"/>
    </location>
</feature>
<dbReference type="AlphaFoldDB" id="A0A380L161"/>
<name>A0A380L161_9STRE</name>
<dbReference type="OrthoDB" id="5195477at2"/>
<keyword evidence="1" id="KW-0812">Transmembrane</keyword>
<dbReference type="InterPro" id="IPR025671">
    <property type="entry name" value="HXXEE"/>
</dbReference>
<evidence type="ECO:0008006" key="4">
    <source>
        <dbReference type="Google" id="ProtNLM"/>
    </source>
</evidence>
<evidence type="ECO:0000313" key="2">
    <source>
        <dbReference type="EMBL" id="SUN76956.1"/>
    </source>
</evidence>
<protein>
    <recommendedName>
        <fullName evidence="4">HXXEE domain-containing protein</fullName>
    </recommendedName>
</protein>
<dbReference type="Proteomes" id="UP000254634">
    <property type="component" value="Unassembled WGS sequence"/>
</dbReference>
<keyword evidence="1" id="KW-0472">Membrane</keyword>
<feature type="transmembrane region" description="Helical" evidence="1">
    <location>
        <begin position="81"/>
        <end position="99"/>
    </location>
</feature>
<dbReference type="STRING" id="1123307.GCA_000380065_01110"/>
<dbReference type="RefSeq" id="WP_018371811.1">
    <property type="nucleotide sequence ID" value="NZ_UHFR01000005.1"/>
</dbReference>
<proteinExistence type="predicted"/>
<keyword evidence="1" id="KW-1133">Transmembrane helix</keyword>
<gene>
    <name evidence="2" type="ORF">NCTC13765_01462</name>
</gene>
<reference evidence="2" key="1">
    <citation type="submission" date="2018-06" db="EMBL/GenBank/DDBJ databases">
        <authorList>
            <consortium name="Pathogen Informatics"/>
            <person name="Doyle S."/>
        </authorList>
    </citation>
    <scope>NUCLEOTIDE SEQUENCE [LARGE SCALE GENOMIC DNA]</scope>
    <source>
        <strain evidence="2">NCTC13765</strain>
    </source>
</reference>
<organism evidence="2 3">
    <name type="scientific">Streptococcus massiliensis</name>
    <dbReference type="NCBI Taxonomy" id="313439"/>
    <lineage>
        <taxon>Bacteria</taxon>
        <taxon>Bacillati</taxon>
        <taxon>Bacillota</taxon>
        <taxon>Bacilli</taxon>
        <taxon>Lactobacillales</taxon>
        <taxon>Streptococcaceae</taxon>
        <taxon>Streptococcus</taxon>
    </lineage>
</organism>
<keyword evidence="3" id="KW-1185">Reference proteome</keyword>
<sequence>MSILLHYWSLPILFLLRDFEEIIFMPLWKKRKKFLSLRQTNIGNFFGKVTDSSAFSVGVLEEFILLLVISAVSQLSHNDRLYLSFCIAYMLHFLLHYSMCYQFKGYVPGVVTATAQIPLMFLLIEHYWIMDYLTLGYLFLALAIAYGNLYLMHRLMPAIQKTFSHYAQG</sequence>
<feature type="transmembrane region" description="Helical" evidence="1">
    <location>
        <begin position="49"/>
        <end position="69"/>
    </location>
</feature>
<dbReference type="EMBL" id="UHFR01000005">
    <property type="protein sequence ID" value="SUN76956.1"/>
    <property type="molecule type" value="Genomic_DNA"/>
</dbReference>
<accession>A0A380L161</accession>
<evidence type="ECO:0000313" key="3">
    <source>
        <dbReference type="Proteomes" id="UP000254634"/>
    </source>
</evidence>
<evidence type="ECO:0000256" key="1">
    <source>
        <dbReference type="SAM" id="Phobius"/>
    </source>
</evidence>